<feature type="transmembrane region" description="Helical" evidence="7">
    <location>
        <begin position="645"/>
        <end position="671"/>
    </location>
</feature>
<dbReference type="Proteomes" id="UP001165580">
    <property type="component" value="Unassembled WGS sequence"/>
</dbReference>
<dbReference type="EMBL" id="JANTEZ010000006">
    <property type="protein sequence ID" value="MCS5715858.1"/>
    <property type="molecule type" value="Genomic_DNA"/>
</dbReference>
<dbReference type="InterPro" id="IPR004869">
    <property type="entry name" value="MMPL_dom"/>
</dbReference>
<dbReference type="InterPro" id="IPR050545">
    <property type="entry name" value="Mycobact_MmpL"/>
</dbReference>
<feature type="domain" description="SSD" evidence="8">
    <location>
        <begin position="540"/>
        <end position="670"/>
    </location>
</feature>
<feature type="transmembrane region" description="Helical" evidence="7">
    <location>
        <begin position="539"/>
        <end position="560"/>
    </location>
</feature>
<evidence type="ECO:0000256" key="4">
    <source>
        <dbReference type="ARBA" id="ARBA00022692"/>
    </source>
</evidence>
<feature type="transmembrane region" description="Helical" evidence="7">
    <location>
        <begin position="272"/>
        <end position="295"/>
    </location>
</feature>
<comment type="subcellular location">
    <subcellularLocation>
        <location evidence="1">Cell membrane</location>
        <topology evidence="1">Multi-pass membrane protein</topology>
    </subcellularLocation>
</comment>
<dbReference type="RefSeq" id="WP_259487364.1">
    <property type="nucleotide sequence ID" value="NZ_JANTEZ010000006.1"/>
</dbReference>
<name>A0ABT2GI04_9MICO</name>
<dbReference type="PANTHER" id="PTHR33406:SF6">
    <property type="entry name" value="MEMBRANE PROTEIN YDGH-RELATED"/>
    <property type="match status" value="1"/>
</dbReference>
<comment type="similarity">
    <text evidence="2">Belongs to the resistance-nodulation-cell division (RND) (TC 2.A.6) family. MmpL subfamily.</text>
</comment>
<evidence type="ECO:0000256" key="5">
    <source>
        <dbReference type="ARBA" id="ARBA00022989"/>
    </source>
</evidence>
<evidence type="ECO:0000256" key="3">
    <source>
        <dbReference type="ARBA" id="ARBA00022475"/>
    </source>
</evidence>
<feature type="transmembrane region" description="Helical" evidence="7">
    <location>
        <begin position="171"/>
        <end position="189"/>
    </location>
</feature>
<feature type="transmembrane region" description="Helical" evidence="7">
    <location>
        <begin position="196"/>
        <end position="216"/>
    </location>
</feature>
<keyword evidence="6 7" id="KW-0472">Membrane</keyword>
<dbReference type="Pfam" id="PF03176">
    <property type="entry name" value="MMPL"/>
    <property type="match status" value="2"/>
</dbReference>
<organism evidence="9 10">
    <name type="scientific">Herbiconiux gentiana</name>
    <dbReference type="NCBI Taxonomy" id="2970912"/>
    <lineage>
        <taxon>Bacteria</taxon>
        <taxon>Bacillati</taxon>
        <taxon>Actinomycetota</taxon>
        <taxon>Actinomycetes</taxon>
        <taxon>Micrococcales</taxon>
        <taxon>Microbacteriaceae</taxon>
        <taxon>Herbiconiux</taxon>
    </lineage>
</organism>
<dbReference type="InterPro" id="IPR000731">
    <property type="entry name" value="SSD"/>
</dbReference>
<feature type="transmembrane region" description="Helical" evidence="7">
    <location>
        <begin position="367"/>
        <end position="391"/>
    </location>
</feature>
<evidence type="ECO:0000256" key="1">
    <source>
        <dbReference type="ARBA" id="ARBA00004651"/>
    </source>
</evidence>
<feature type="domain" description="SSD" evidence="8">
    <location>
        <begin position="208"/>
        <end position="326"/>
    </location>
</feature>
<evidence type="ECO:0000256" key="2">
    <source>
        <dbReference type="ARBA" id="ARBA00010157"/>
    </source>
</evidence>
<evidence type="ECO:0000259" key="8">
    <source>
        <dbReference type="PROSITE" id="PS50156"/>
    </source>
</evidence>
<feature type="transmembrane region" description="Helical" evidence="7">
    <location>
        <begin position="228"/>
        <end position="251"/>
    </location>
</feature>
<protein>
    <submittedName>
        <fullName evidence="9">MMPL family transporter</fullName>
    </submittedName>
</protein>
<comment type="caution">
    <text evidence="9">The sequence shown here is derived from an EMBL/GenBank/DDBJ whole genome shotgun (WGS) entry which is preliminary data.</text>
</comment>
<dbReference type="Gene3D" id="1.20.1640.10">
    <property type="entry name" value="Multidrug efflux transporter AcrB transmembrane domain"/>
    <property type="match status" value="2"/>
</dbReference>
<evidence type="ECO:0000256" key="7">
    <source>
        <dbReference type="SAM" id="Phobius"/>
    </source>
</evidence>
<dbReference type="PROSITE" id="PS50156">
    <property type="entry name" value="SSD"/>
    <property type="match status" value="2"/>
</dbReference>
<gene>
    <name evidence="9" type="ORF">NVV95_15010</name>
</gene>
<feature type="transmembrane region" description="Helical" evidence="7">
    <location>
        <begin position="301"/>
        <end position="328"/>
    </location>
</feature>
<feature type="transmembrane region" description="Helical" evidence="7">
    <location>
        <begin position="572"/>
        <end position="591"/>
    </location>
</feature>
<feature type="transmembrane region" description="Helical" evidence="7">
    <location>
        <begin position="12"/>
        <end position="32"/>
    </location>
</feature>
<dbReference type="SUPFAM" id="SSF82866">
    <property type="entry name" value="Multidrug efflux transporter AcrB transmembrane domain"/>
    <property type="match status" value="2"/>
</dbReference>
<evidence type="ECO:0000313" key="10">
    <source>
        <dbReference type="Proteomes" id="UP001165580"/>
    </source>
</evidence>
<dbReference type="PANTHER" id="PTHR33406">
    <property type="entry name" value="MEMBRANE PROTEIN MJ1562-RELATED"/>
    <property type="match status" value="1"/>
</dbReference>
<feature type="transmembrane region" description="Helical" evidence="7">
    <location>
        <begin position="612"/>
        <end position="639"/>
    </location>
</feature>
<proteinExistence type="inferred from homology"/>
<keyword evidence="3" id="KW-1003">Cell membrane</keyword>
<evidence type="ECO:0000256" key="6">
    <source>
        <dbReference type="ARBA" id="ARBA00023136"/>
    </source>
</evidence>
<accession>A0ABT2GI04</accession>
<evidence type="ECO:0000313" key="9">
    <source>
        <dbReference type="EMBL" id="MCS5715858.1"/>
    </source>
</evidence>
<sequence>MRGIARFVSGRGTAWITLALTAIAVALLFALLPQGESDAFPPSGLPESSEAAQVSALLEDFPDADTTAALVVYTRGGDALSESDRASVTEAAGRLAEDSIAPQAVVPQFSDDGTAALVAVPLEADADADVNALADRVRADADAGTEGLTALLTGPVGFQADISNAFAGADFRLLLVTVLVVAFLLIVTYRSPVLWIVPLVVVGLADGLARVVVTALAEPLGITIDASIGGILSVLVFGAGTNYALLLVARYREELTREENRHTAMLTAWRSAGPAIAASGGTVALSLLTLLLAQLSGNRALGFACTVGVGIAILFALLVLPAALVVCGRGLFWPFVPRVQSEADAAAHPRKAGVWMRLGRGVAKRPAVVAIVAVLGIGVLSLGLIGVQVGLSQTDQLIGGPDSVKAQAVIDESFNAGLTGQTIVLAPDAVASDAATLAEGVAGVESVRPGESAAGVTRLDVTLDAEPESDAAFATVTALRSAYADAGGELADTLVGGNDATALDTNTASEADQALIIPLILAIVFVILALLLRSLVAPVLLIASVLATFFASLGASNVLFQNVLGFPAFDANVVLFAFLFLVALGVDYNIFLTTRAREEAAGHGTREGMVRALSSTGGVITSAGILLAAVFAVLGVLPVVALTQIGVIVCIGVLLDTLVVRTVLVPALVFLTGDRFWWPSRPAPARARHTAGAK</sequence>
<feature type="transmembrane region" description="Helical" evidence="7">
    <location>
        <begin position="514"/>
        <end position="532"/>
    </location>
</feature>
<keyword evidence="4 7" id="KW-0812">Transmembrane</keyword>
<keyword evidence="5 7" id="KW-1133">Transmembrane helix</keyword>
<keyword evidence="10" id="KW-1185">Reference proteome</keyword>
<reference evidence="9" key="1">
    <citation type="submission" date="2022-08" db="EMBL/GenBank/DDBJ databases">
        <authorList>
            <person name="Deng Y."/>
            <person name="Han X.-F."/>
            <person name="Zhang Y.-Q."/>
        </authorList>
    </citation>
    <scope>NUCLEOTIDE SEQUENCE</scope>
    <source>
        <strain evidence="9">CPCC 205716</strain>
    </source>
</reference>